<dbReference type="InterPro" id="IPR003915">
    <property type="entry name" value="PKD_2"/>
</dbReference>
<organism evidence="13 14">
    <name type="scientific">Adineta ricciae</name>
    <name type="common">Rotifer</name>
    <dbReference type="NCBI Taxonomy" id="249248"/>
    <lineage>
        <taxon>Eukaryota</taxon>
        <taxon>Metazoa</taxon>
        <taxon>Spiralia</taxon>
        <taxon>Gnathifera</taxon>
        <taxon>Rotifera</taxon>
        <taxon>Eurotatoria</taxon>
        <taxon>Bdelloidea</taxon>
        <taxon>Adinetida</taxon>
        <taxon>Adinetidae</taxon>
        <taxon>Adineta</taxon>
    </lineage>
</organism>
<dbReference type="PANTHER" id="PTHR10877:SF194">
    <property type="entry name" value="LOCATION OF VULVA DEFECTIVE 1"/>
    <property type="match status" value="1"/>
</dbReference>
<feature type="transmembrane region" description="Helical" evidence="11">
    <location>
        <begin position="2461"/>
        <end position="2480"/>
    </location>
</feature>
<feature type="transmembrane region" description="Helical" evidence="11">
    <location>
        <begin position="2035"/>
        <end position="2065"/>
    </location>
</feature>
<feature type="repeat" description="NHL" evidence="10">
    <location>
        <begin position="451"/>
        <end position="481"/>
    </location>
</feature>
<sequence>MWSPSAVTFANVNSVGSSPFDIFVNTNNTIYVANQANSRVLVWTQGSTWPIQNLSRNVSSPYSLFVTTAGEIYIDSASSTGRIDRWTSNASSGVPVLYLCSKCYDVFVDAHDIIYCSMQSRHQIVSKSLKTSSNAFATVAGSGSAGYAANMLNQPWGIFVDTNSDLYVADQYNHRIQLFRSGQLNGITVAGNTSINLTIPLSYPSGIVLDFDGYLFIVDKYNHRIVGSDSSGFRCVVGCTGSAGSNTDQLYYPTSMSFDSYGNMFITDTSNSRIQKFIRLNNSRVPSYNQPKFCPDASWYPNATTFAAGGNNIIGSSPFGIFIGINNTIYVADRANYRVQIWSNGSDIPSQSIYGTNMNSYSLFVTTNGDIFVDNGYYNGRVDKRTTTANTSVPVMYMSSSCYGLFVDLTDVVYCSIYSYHKVVKRWMNDNSATVTVVAGTGYASSNSYYLYYPMGIFVDANFDLYVADQYNHRIQLFRPGQLNGITVAGSTSINLTISLAYPTGVVLDADGYLFIVDSHNQRIVGSGSNGFRCVAGCYRFFGSLSTRLYYPISMSFDSYGNIFVTDTNYQRIQKFYLLENFCNQTLTAGYQTTTTSTIVASSKVCLPPTITLIPDTTTISSPVRFRRSQDFSIVSRIDLNCNISSSVNSQWTIKNCTSSCSQQISAGPNIITTFTELFVPARTLSYGLYEFNLTIAMLNMTNVSASSVVYVQIMPSGITANLVQYGTSMFTHGTGQNLQLDSGNYSIDADEAIFDASKWKYKYYCRIYGSFTFPNLQGSLLTVDDPRTDSSNPSCLSNRNGWTFDNSLNSSFTILANSLRSNRTYQFMVQMENRRNASLQATGYVLVKVDDTRPFMILIGCVIWTMCEANLEFQLVNPTTQVALFSVCAGNCSTVQNITWSVYFSSNTMNSSSNFTQWSLFNQTTTYDNICFFGRNTSNFTSTNQLFLSNPQIELWRFEVVYSFATEKSVSSLNFVINRPPSNGSCIVDPMNGTTTTLFTVSCKDFFDTDGIKDYTVYSSAINSTQKTIVAYSNAPTIQLYLPTGDNQTSLLYLTVQVRDQIDCVTETNTLSVTVLPNLMIIDDLMLHILNSSNTDSTNAINQMLASKNQNLVVQVISSVSQQLNEISSENINEAISNGIPAASISVSSLDIQNQQQTLSTPSNQSALDEFSARLNSRASARDYLVTFLTNLPITTSNSIKLQASSLAQFTKSTNEMTRTTLTSVSNRCYQLGLALDSMKMNIAFEDVQLTAPNLLQCAANILNAVNAPLQARTTILDSDSVVATVFPEDYDTDLEAEWANSRMFAAGDDDSLETIQTKRNLYYQQQLARQINIQMTELISLLTSTLNIHLNIGQDLHIQTSQVIMTLETKSSQSLANHFTKTIGSGQVQLPNNFASYLGTNEKISIRSMMEPLAPFGNSKSTSNTNLSRSLSFSILDQDQNEVPIQTNNSQPIEIIIPRDPNLIIPPMIRQNVTSLNSTSPHQLLFHFQYVSLSSSSLAVSVHWEVEPASTSLAYLFVYRFDQTPQLNTSINHIDGWALFCPSNLTNDSVYTYYVDNQQTAGHQSIIFGLRELNTTEVTQHCSNISLPVPPITDQPFNFTADYALRIFTSGCYYLDANQQWQSDGLIVGPLTNHYQTQCYSTHLTTFAGGFTILPETVDWSYVFANADFMKNKTIYLTVIVVCVIYVLLAIYARYYDKKDIEKLGVTILPDNNKNDNYFYQIIVFTGQRRDAGTKSNVHFVIHGDENDTRIRTLADPHRHILQRGGVDGFLMSVPNSLGLLNCIRIWHDNSGKSSSSSWFLKYIIVRDLQTMQKFHFISQRWFAVEKDDGKIERVLHVASDLEKSQFSFVLTKRTYHSVSDGHLWFSIFSRPPSTRFTRVQRCTCCFVLLFVSMFLNIMYYDLANETKSTDGLNLSFGPIRIGPQQIMIGVIVEVFALIPSLLLVQLFRRVRPRGQQQSPLRQALYKIKGNVENNVSEQKQQQKKKEKKKKTLMFPWWFVLLGYGLCLISVTVSILFIIARGIEFGDEKTEKWLISIISGLFSSILFTQPLRIIALAIFFVCFCRSPHNDEEADELLNDHDQIDLQADEEYLHALQNKSLFTRPASFPVHCLNEGEIVRLRNERLRQMQMWSVIHEIMLRACFLSVVYVLIYSSRDSNAFHQVHHLRRYFLNPTQADLDYTKISTVDQYWHWLEKSFVDDLRAQQWYNGDPPRYLTGFIDDKANRLIGWATMRQLRGDYSVKNEDRESYAPGWFNRSSQTFHSSVGKAFRYTFGDELDTYVYVGDYASYGSGGYVYEFRGRLNDVQSNISALHQLGWIDNQTRAVIIQMTLYNANVELFTGVTFLAEFLSSTGVSTSARFEPITFYAFRSIFELVCIIIYMLVILYFMWIEAKSLFDLRWKYFVGFWCYAQLGIIICSWASVVIYIWRYRESQRIGQLFDETNGYVYVNLQLAIYVNDVLTYLLGFCCFFGTIQLAKLCRHNSRLCLFIHTLQYSAKELLSFSVMFSLVFTSFMCLFYLLFQSKLRECASLLGTAQMLFEMTLMKFNAQELSGAAAFLGPFCFSLFIICVVFVCISMFMSIISDNFRCIRKNVDDKHTEVFSLMLETFVKWIGLKSVSEEEIQAERDAQMHEEYHDPIERFPEKIDQLLFALNEIYMD</sequence>
<dbReference type="PRINTS" id="PR01433">
    <property type="entry name" value="POLYCYSTIN2"/>
</dbReference>
<evidence type="ECO:0000259" key="12">
    <source>
        <dbReference type="PROSITE" id="PS50095"/>
    </source>
</evidence>
<dbReference type="SUPFAM" id="SSF101898">
    <property type="entry name" value="NHL repeat"/>
    <property type="match status" value="2"/>
</dbReference>
<feature type="repeat" description="NHL" evidence="10">
    <location>
        <begin position="152"/>
        <end position="182"/>
    </location>
</feature>
<dbReference type="PANTHER" id="PTHR10877">
    <property type="entry name" value="POLYCYSTIN FAMILY MEMBER"/>
    <property type="match status" value="1"/>
</dbReference>
<dbReference type="FunFam" id="2.60.60.20:FF:000022">
    <property type="entry name" value="Uncharacterized protein"/>
    <property type="match status" value="1"/>
</dbReference>
<dbReference type="SUPFAM" id="SSF49723">
    <property type="entry name" value="Lipase/lipooxygenase domain (PLAT/LH2 domain)"/>
    <property type="match status" value="1"/>
</dbReference>
<dbReference type="SMART" id="SM00308">
    <property type="entry name" value="LH2"/>
    <property type="match status" value="1"/>
</dbReference>
<evidence type="ECO:0000256" key="1">
    <source>
        <dbReference type="ARBA" id="ARBA00004141"/>
    </source>
</evidence>
<dbReference type="InterPro" id="IPR011042">
    <property type="entry name" value="6-blade_b-propeller_TolB-like"/>
</dbReference>
<keyword evidence="14" id="KW-1185">Reference proteome</keyword>
<feature type="transmembrane region" description="Helical" evidence="11">
    <location>
        <begin position="2501"/>
        <end position="2523"/>
    </location>
</feature>
<evidence type="ECO:0000256" key="3">
    <source>
        <dbReference type="ARBA" id="ARBA00022692"/>
    </source>
</evidence>
<feature type="transmembrane region" description="Helical" evidence="11">
    <location>
        <begin position="2556"/>
        <end position="2584"/>
    </location>
</feature>
<evidence type="ECO:0000256" key="4">
    <source>
        <dbReference type="ARBA" id="ARBA00022729"/>
    </source>
</evidence>
<dbReference type="InterPro" id="IPR013122">
    <property type="entry name" value="PKD1_2_channel"/>
</dbReference>
<comment type="similarity">
    <text evidence="2">Belongs to the polycystin family.</text>
</comment>
<dbReference type="GO" id="GO:0005262">
    <property type="term" value="F:calcium channel activity"/>
    <property type="evidence" value="ECO:0007669"/>
    <property type="project" value="TreeGrafter"/>
</dbReference>
<dbReference type="InterPro" id="IPR046791">
    <property type="entry name" value="Polycystin_dom"/>
</dbReference>
<feature type="transmembrane region" description="Helical" evidence="11">
    <location>
        <begin position="1882"/>
        <end position="1903"/>
    </location>
</feature>
<keyword evidence="8" id="KW-0325">Glycoprotein</keyword>
<keyword evidence="5" id="KW-0677">Repeat</keyword>
<dbReference type="EMBL" id="CAJNOR010000888">
    <property type="protein sequence ID" value="CAF1029835.1"/>
    <property type="molecule type" value="Genomic_DNA"/>
</dbReference>
<evidence type="ECO:0000256" key="2">
    <source>
        <dbReference type="ARBA" id="ARBA00007200"/>
    </source>
</evidence>
<dbReference type="GO" id="GO:0016020">
    <property type="term" value="C:membrane"/>
    <property type="evidence" value="ECO:0007669"/>
    <property type="project" value="UniProtKB-SubCell"/>
</dbReference>
<comment type="caution">
    <text evidence="13">The sequence shown here is derived from an EMBL/GenBank/DDBJ whole genome shotgun (WGS) entry which is preliminary data.</text>
</comment>
<keyword evidence="6 11" id="KW-1133">Transmembrane helix</keyword>
<evidence type="ECO:0000256" key="5">
    <source>
        <dbReference type="ARBA" id="ARBA00022737"/>
    </source>
</evidence>
<dbReference type="Gene3D" id="2.60.60.20">
    <property type="entry name" value="PLAT/LH2 domain"/>
    <property type="match status" value="1"/>
</dbReference>
<dbReference type="Pfam" id="PF01477">
    <property type="entry name" value="PLAT"/>
    <property type="match status" value="1"/>
</dbReference>
<reference evidence="13" key="1">
    <citation type="submission" date="2021-02" db="EMBL/GenBank/DDBJ databases">
        <authorList>
            <person name="Nowell W R."/>
        </authorList>
    </citation>
    <scope>NUCLEOTIDE SEQUENCE</scope>
</reference>
<dbReference type="InterPro" id="IPR051223">
    <property type="entry name" value="Polycystin"/>
</dbReference>
<dbReference type="Pfam" id="PF08016">
    <property type="entry name" value="PKD_channel"/>
    <property type="match status" value="1"/>
</dbReference>
<comment type="subcellular location">
    <subcellularLocation>
        <location evidence="1">Membrane</location>
        <topology evidence="1">Multi-pass membrane protein</topology>
    </subcellularLocation>
</comment>
<proteinExistence type="inferred from homology"/>
<evidence type="ECO:0000256" key="9">
    <source>
        <dbReference type="PROSITE-ProRule" id="PRU00152"/>
    </source>
</evidence>
<dbReference type="CDD" id="cd05819">
    <property type="entry name" value="NHL"/>
    <property type="match status" value="1"/>
</dbReference>
<dbReference type="GO" id="GO:0050982">
    <property type="term" value="P:detection of mechanical stimulus"/>
    <property type="evidence" value="ECO:0007669"/>
    <property type="project" value="TreeGrafter"/>
</dbReference>
<feature type="transmembrane region" description="Helical" evidence="11">
    <location>
        <begin position="2404"/>
        <end position="2429"/>
    </location>
</feature>
<dbReference type="PROSITE" id="PS51125">
    <property type="entry name" value="NHL"/>
    <property type="match status" value="2"/>
</dbReference>
<feature type="domain" description="PLAT" evidence="12">
    <location>
        <begin position="1720"/>
        <end position="1839"/>
    </location>
</feature>
<evidence type="ECO:0000313" key="13">
    <source>
        <dbReference type="EMBL" id="CAF1029835.1"/>
    </source>
</evidence>
<feature type="transmembrane region" description="Helical" evidence="11">
    <location>
        <begin position="1929"/>
        <end position="1950"/>
    </location>
</feature>
<feature type="transmembrane region" description="Helical" evidence="11">
    <location>
        <begin position="2132"/>
        <end position="2153"/>
    </location>
</feature>
<dbReference type="Pfam" id="PF02010">
    <property type="entry name" value="REJ"/>
    <property type="match status" value="1"/>
</dbReference>
<evidence type="ECO:0000256" key="10">
    <source>
        <dbReference type="PROSITE-ProRule" id="PRU00504"/>
    </source>
</evidence>
<dbReference type="GO" id="GO:0005509">
    <property type="term" value="F:calcium ion binding"/>
    <property type="evidence" value="ECO:0007669"/>
    <property type="project" value="InterPro"/>
</dbReference>
<dbReference type="InterPro" id="IPR036392">
    <property type="entry name" value="PLAT/LH2_dom_sf"/>
</dbReference>
<feature type="transmembrane region" description="Helical" evidence="11">
    <location>
        <begin position="2368"/>
        <end position="2392"/>
    </location>
</feature>
<feature type="transmembrane region" description="Helical" evidence="11">
    <location>
        <begin position="1997"/>
        <end position="2023"/>
    </location>
</feature>
<evidence type="ECO:0000256" key="7">
    <source>
        <dbReference type="ARBA" id="ARBA00023136"/>
    </source>
</evidence>
<evidence type="ECO:0000256" key="6">
    <source>
        <dbReference type="ARBA" id="ARBA00022989"/>
    </source>
</evidence>
<dbReference type="Pfam" id="PF20519">
    <property type="entry name" value="Polycystin_dom"/>
    <property type="match status" value="1"/>
</dbReference>
<dbReference type="InterPro" id="IPR002859">
    <property type="entry name" value="PKD/REJ-like"/>
</dbReference>
<keyword evidence="3 11" id="KW-0812">Transmembrane</keyword>
<keyword evidence="4" id="KW-0732">Signal</keyword>
<feature type="transmembrane region" description="Helical" evidence="11">
    <location>
        <begin position="1677"/>
        <end position="1695"/>
    </location>
</feature>
<dbReference type="InterPro" id="IPR001024">
    <property type="entry name" value="PLAT/LH2_dom"/>
</dbReference>
<protein>
    <recommendedName>
        <fullName evidence="12">PLAT domain-containing protein</fullName>
    </recommendedName>
</protein>
<accession>A0A814IWA5</accession>
<evidence type="ECO:0000256" key="11">
    <source>
        <dbReference type="SAM" id="Phobius"/>
    </source>
</evidence>
<comment type="caution">
    <text evidence="9">Lacks conserved residue(s) required for the propagation of feature annotation.</text>
</comment>
<keyword evidence="7 11" id="KW-0472">Membrane</keyword>
<evidence type="ECO:0000313" key="14">
    <source>
        <dbReference type="Proteomes" id="UP000663828"/>
    </source>
</evidence>
<dbReference type="PROSITE" id="PS50095">
    <property type="entry name" value="PLAT"/>
    <property type="match status" value="1"/>
</dbReference>
<dbReference type="Proteomes" id="UP000663828">
    <property type="component" value="Unassembled WGS sequence"/>
</dbReference>
<dbReference type="InterPro" id="IPR001258">
    <property type="entry name" value="NHL_repeat"/>
</dbReference>
<dbReference type="Pfam" id="PF01436">
    <property type="entry name" value="NHL"/>
    <property type="match status" value="1"/>
</dbReference>
<dbReference type="Gene3D" id="2.40.10.500">
    <property type="match status" value="3"/>
</dbReference>
<evidence type="ECO:0000256" key="8">
    <source>
        <dbReference type="ARBA" id="ARBA00023180"/>
    </source>
</evidence>
<gene>
    <name evidence="13" type="ORF">XAT740_LOCUS14689</name>
</gene>
<name>A0A814IWA5_ADIRI</name>
<dbReference type="Gene3D" id="2.120.10.30">
    <property type="entry name" value="TolB, C-terminal domain"/>
    <property type="match status" value="1"/>
</dbReference>